<dbReference type="Gene3D" id="1.10.10.10">
    <property type="entry name" value="Winged helix-like DNA-binding domain superfamily/Winged helix DNA-binding domain"/>
    <property type="match status" value="1"/>
</dbReference>
<sequence>MMKEIIYRYMLHHGGISRAWKTREIADAFGLSAYQTRYYLICLSREGRLLRVVFGRGTPGVWKLSGVNL</sequence>
<dbReference type="Pfam" id="PF04703">
    <property type="entry name" value="FaeA"/>
    <property type="match status" value="1"/>
</dbReference>
<keyword evidence="1" id="KW-0805">Transcription regulation</keyword>
<protein>
    <submittedName>
        <fullName evidence="3">FaeA-like family protein</fullName>
    </submittedName>
</protein>
<dbReference type="EMBL" id="DAASYS010000012">
    <property type="protein sequence ID" value="HAE7581359.1"/>
    <property type="molecule type" value="Genomic_DNA"/>
</dbReference>
<name>A0A736I5K6_SALHO</name>
<reference evidence="3" key="2">
    <citation type="submission" date="2018-07" db="EMBL/GenBank/DDBJ databases">
        <authorList>
            <consortium name="NCBI Pathogen Detection Project"/>
        </authorList>
    </citation>
    <scope>NUCLEOTIDE SEQUENCE</scope>
    <source>
        <strain evidence="3">166-88</strain>
    </source>
</reference>
<evidence type="ECO:0000256" key="1">
    <source>
        <dbReference type="ARBA" id="ARBA00023015"/>
    </source>
</evidence>
<dbReference type="SUPFAM" id="SSF46785">
    <property type="entry name" value="Winged helix' DNA-binding domain"/>
    <property type="match status" value="1"/>
</dbReference>
<dbReference type="InterPro" id="IPR036390">
    <property type="entry name" value="WH_DNA-bd_sf"/>
</dbReference>
<dbReference type="GO" id="GO:0006355">
    <property type="term" value="P:regulation of DNA-templated transcription"/>
    <property type="evidence" value="ECO:0007669"/>
    <property type="project" value="InterPro"/>
</dbReference>
<proteinExistence type="predicted"/>
<accession>A0A736I5K6</accession>
<dbReference type="InterPro" id="IPR036388">
    <property type="entry name" value="WH-like_DNA-bd_sf"/>
</dbReference>
<reference evidence="3" key="1">
    <citation type="journal article" date="2018" name="Genome Biol.">
        <title>SKESA: strategic k-mer extension for scrupulous assemblies.</title>
        <authorList>
            <person name="Souvorov A."/>
            <person name="Agarwala R."/>
            <person name="Lipman D.J."/>
        </authorList>
    </citation>
    <scope>NUCLEOTIDE SEQUENCE</scope>
    <source>
        <strain evidence="3">166-88</strain>
    </source>
</reference>
<gene>
    <name evidence="3" type="ORF">GND75_002981</name>
</gene>
<evidence type="ECO:0000313" key="3">
    <source>
        <dbReference type="EMBL" id="HAE7581359.1"/>
    </source>
</evidence>
<evidence type="ECO:0000256" key="2">
    <source>
        <dbReference type="ARBA" id="ARBA00023163"/>
    </source>
</evidence>
<dbReference type="AlphaFoldDB" id="A0A736I5K6"/>
<keyword evidence="2" id="KW-0804">Transcription</keyword>
<organism evidence="3">
    <name type="scientific">Salmonella enterica subsp. houtenae serovar 44:z36[z38]:-</name>
    <dbReference type="NCBI Taxonomy" id="1967609"/>
    <lineage>
        <taxon>Bacteria</taxon>
        <taxon>Pseudomonadati</taxon>
        <taxon>Pseudomonadota</taxon>
        <taxon>Gammaproteobacteria</taxon>
        <taxon>Enterobacterales</taxon>
        <taxon>Enterobacteriaceae</taxon>
        <taxon>Salmonella</taxon>
    </lineage>
</organism>
<comment type="caution">
    <text evidence="3">The sequence shown here is derived from an EMBL/GenBank/DDBJ whole genome shotgun (WGS) entry which is preliminary data.</text>
</comment>
<dbReference type="InterPro" id="IPR006793">
    <property type="entry name" value="FaeA"/>
</dbReference>